<sequence length="520" mass="58276">MIMTETEITNDSCSTNENGRQHVISEESQVSISERPQSIAITTTVTDINTQDGIKVSTPESGYIEVDDDTTNNSHQSTADERVVTIIHFNDCYNVEPTENESSGAAGFLTAINQYRHLNPLILFSGDIISPSFMSTFTKGEQMIDVLNSIKVDCAVFGNHEFDSNHQERLTTFPWLLSNVIDKETSTQLGDGKVYEIIERNGVKFGLIGLIEEEWLSTLSTISPSDVIYKDFCVEGRQLATWLKQEHQVDYVIALTHMRTPNDIKLADAVPEIDLFLGGHDHVYEIIKRPNGRCIIKSGTDFREFSKIEIVFTSTNTHPSHNHHHQSHCKGNTASDNSLSSLSIALVPSDMRCERIYTLNHPEDAELKKKLEKYHTTINERMNVVLGQFNCDLDGTFSSIRTSETNLGNFVCDIMLASNSADVAILNSGTLRSDRVHRRGDFTMRDLFNILGYIDPIAVLLASGYQIWKALENGVSQWPRLEGRFPQVSGCSFEFDPRKPPGERINPASITIGYESIDLN</sequence>
<keyword evidence="2" id="KW-0732">Signal</keyword>
<organism evidence="5 6">
    <name type="scientific">Fragariocoptes setiger</name>
    <dbReference type="NCBI Taxonomy" id="1670756"/>
    <lineage>
        <taxon>Eukaryota</taxon>
        <taxon>Metazoa</taxon>
        <taxon>Ecdysozoa</taxon>
        <taxon>Arthropoda</taxon>
        <taxon>Chelicerata</taxon>
        <taxon>Arachnida</taxon>
        <taxon>Acari</taxon>
        <taxon>Acariformes</taxon>
        <taxon>Trombidiformes</taxon>
        <taxon>Prostigmata</taxon>
        <taxon>Eupodina</taxon>
        <taxon>Eriophyoidea</taxon>
        <taxon>Phytoptidae</taxon>
        <taxon>Fragariocoptes</taxon>
    </lineage>
</organism>
<comment type="similarity">
    <text evidence="1">Belongs to the 5'-nucleotidase family.</text>
</comment>
<dbReference type="PANTHER" id="PTHR11575:SF48">
    <property type="entry name" value="5'-NUCLEOTIDASE"/>
    <property type="match status" value="1"/>
</dbReference>
<dbReference type="EMBL" id="JAIFTH010001435">
    <property type="protein sequence ID" value="KAG9508535.1"/>
    <property type="molecule type" value="Genomic_DNA"/>
</dbReference>
<dbReference type="InterPro" id="IPR008334">
    <property type="entry name" value="5'-Nucleotdase_C"/>
</dbReference>
<dbReference type="Gene3D" id="3.90.780.10">
    <property type="entry name" value="5'-Nucleotidase, C-terminal domain"/>
    <property type="match status" value="1"/>
</dbReference>
<accession>A0ABQ7S538</accession>
<dbReference type="InterPro" id="IPR029052">
    <property type="entry name" value="Metallo-depent_PP-like"/>
</dbReference>
<dbReference type="InterPro" id="IPR006179">
    <property type="entry name" value="5_nucleotidase/apyrase"/>
</dbReference>
<dbReference type="Pfam" id="PF00149">
    <property type="entry name" value="Metallophos"/>
    <property type="match status" value="1"/>
</dbReference>
<reference evidence="5 6" key="1">
    <citation type="submission" date="2020-10" db="EMBL/GenBank/DDBJ databases">
        <authorList>
            <person name="Klimov P.B."/>
            <person name="Dyachkov S.M."/>
            <person name="Chetverikov P.E."/>
        </authorList>
    </citation>
    <scope>NUCLEOTIDE SEQUENCE [LARGE SCALE GENOMIC DNA]</scope>
    <source>
        <strain evidence="5">BMOC 18-1129-001#AD2665</strain>
        <tissue evidence="5">Entire mites</tissue>
    </source>
</reference>
<keyword evidence="6" id="KW-1185">Reference proteome</keyword>
<dbReference type="InterPro" id="IPR036907">
    <property type="entry name" value="5'-Nucleotdase_C_sf"/>
</dbReference>
<evidence type="ECO:0000259" key="3">
    <source>
        <dbReference type="Pfam" id="PF00149"/>
    </source>
</evidence>
<feature type="non-terminal residue" evidence="5">
    <location>
        <position position="520"/>
    </location>
</feature>
<evidence type="ECO:0000313" key="5">
    <source>
        <dbReference type="EMBL" id="KAG9508535.1"/>
    </source>
</evidence>
<name>A0ABQ7S538_9ACAR</name>
<dbReference type="SUPFAM" id="SSF56300">
    <property type="entry name" value="Metallo-dependent phosphatases"/>
    <property type="match status" value="1"/>
</dbReference>
<dbReference type="InterPro" id="IPR004843">
    <property type="entry name" value="Calcineurin-like_PHP"/>
</dbReference>
<dbReference type="Gene3D" id="3.60.21.10">
    <property type="match status" value="1"/>
</dbReference>
<dbReference type="Pfam" id="PF02872">
    <property type="entry name" value="5_nucleotid_C"/>
    <property type="match status" value="1"/>
</dbReference>
<proteinExistence type="inferred from homology"/>
<evidence type="ECO:0000256" key="1">
    <source>
        <dbReference type="ARBA" id="ARBA00006654"/>
    </source>
</evidence>
<comment type="caution">
    <text evidence="5">The sequence shown here is derived from an EMBL/GenBank/DDBJ whole genome shotgun (WGS) entry which is preliminary data.</text>
</comment>
<feature type="domain" description="Calcineurin-like phosphoesterase" evidence="3">
    <location>
        <begin position="85"/>
        <end position="284"/>
    </location>
</feature>
<protein>
    <submittedName>
        <fullName evidence="5">YfkN</fullName>
    </submittedName>
</protein>
<evidence type="ECO:0000313" key="6">
    <source>
        <dbReference type="Proteomes" id="UP000825002"/>
    </source>
</evidence>
<evidence type="ECO:0000256" key="2">
    <source>
        <dbReference type="ARBA" id="ARBA00022729"/>
    </source>
</evidence>
<feature type="domain" description="5'-Nucleotidase C-terminal" evidence="4">
    <location>
        <begin position="397"/>
        <end position="519"/>
    </location>
</feature>
<dbReference type="SUPFAM" id="SSF55816">
    <property type="entry name" value="5'-nucleotidase (syn. UDP-sugar hydrolase), C-terminal domain"/>
    <property type="match status" value="1"/>
</dbReference>
<evidence type="ECO:0000259" key="4">
    <source>
        <dbReference type="Pfam" id="PF02872"/>
    </source>
</evidence>
<dbReference type="Proteomes" id="UP000825002">
    <property type="component" value="Unassembled WGS sequence"/>
</dbReference>
<gene>
    <name evidence="5" type="primary">yfkN</name>
    <name evidence="5" type="ORF">GZH46_02965</name>
</gene>
<dbReference type="PANTHER" id="PTHR11575">
    <property type="entry name" value="5'-NUCLEOTIDASE-RELATED"/>
    <property type="match status" value="1"/>
</dbReference>